<dbReference type="AlphaFoldDB" id="A0A3T0KRG5"/>
<dbReference type="SMART" id="SM00909">
    <property type="entry name" value="Germane"/>
    <property type="match status" value="1"/>
</dbReference>
<keyword evidence="3" id="KW-0449">Lipoprotein</keyword>
<dbReference type="Proteomes" id="UP000283095">
    <property type="component" value="Chromosome"/>
</dbReference>
<feature type="domain" description="GerMN" evidence="2">
    <location>
        <begin position="320"/>
        <end position="413"/>
    </location>
</feature>
<feature type="transmembrane region" description="Helical" evidence="1">
    <location>
        <begin position="20"/>
        <end position="40"/>
    </location>
</feature>
<keyword evidence="1" id="KW-1133">Transmembrane helix</keyword>
<dbReference type="EMBL" id="CP026095">
    <property type="protein sequence ID" value="AZV42835.1"/>
    <property type="molecule type" value="Genomic_DNA"/>
</dbReference>
<accession>A0A3T0KRG5</accession>
<evidence type="ECO:0000256" key="1">
    <source>
        <dbReference type="SAM" id="Phobius"/>
    </source>
</evidence>
<proteinExistence type="predicted"/>
<protein>
    <submittedName>
        <fullName evidence="3">Lipoprotein LpqB, GerMN domain-containing protein</fullName>
    </submittedName>
</protein>
<gene>
    <name evidence="3" type="ORF">BAOM_2226</name>
</gene>
<reference evidence="3 4" key="1">
    <citation type="submission" date="2018-01" db="EMBL/GenBank/DDBJ databases">
        <title>Bacillus asahii Genome sequencing and assembly.</title>
        <authorList>
            <person name="Jiang H."/>
            <person name="Feng Y."/>
            <person name="Zhao F."/>
            <person name="Lin X."/>
        </authorList>
    </citation>
    <scope>NUCLEOTIDE SEQUENCE [LARGE SCALE GENOMIC DNA]</scope>
    <source>
        <strain evidence="3 4">OM18</strain>
    </source>
</reference>
<evidence type="ECO:0000313" key="4">
    <source>
        <dbReference type="Proteomes" id="UP000283095"/>
    </source>
</evidence>
<keyword evidence="1" id="KW-0472">Membrane</keyword>
<dbReference type="Pfam" id="PF10646">
    <property type="entry name" value="Germane"/>
    <property type="match status" value="1"/>
</dbReference>
<keyword evidence="1" id="KW-0812">Transmembrane</keyword>
<dbReference type="InterPro" id="IPR019606">
    <property type="entry name" value="GerMN"/>
</dbReference>
<evidence type="ECO:0000259" key="2">
    <source>
        <dbReference type="SMART" id="SM00909"/>
    </source>
</evidence>
<dbReference type="KEGG" id="pasa:BAOM_2226"/>
<organism evidence="3 4">
    <name type="scientific">Peribacillus asahii</name>
    <dbReference type="NCBI Taxonomy" id="228899"/>
    <lineage>
        <taxon>Bacteria</taxon>
        <taxon>Bacillati</taxon>
        <taxon>Bacillota</taxon>
        <taxon>Bacilli</taxon>
        <taxon>Bacillales</taxon>
        <taxon>Bacillaceae</taxon>
        <taxon>Peribacillus</taxon>
    </lineage>
</organism>
<sequence length="433" mass="48652">MVLFVMALVQDSVAVSAREIFLLSAFFSASLSTIPFFIRATGLPSKRHRKNKDFCPRNSTIHNKSPISTRNRRMIKEINMKKSILIGSAALVILLAGCQSESNSSNHNNEVNTKEKAPSVQSLKIEDYYPIKENTRYIYDGKGNEYASFNVYVDYTSENKLQERIDNGGTVMARVVELKDGKLTSTYSRAEAYYRENLLETKTGDEETLLMEPLKKGTTWRLEDSSVRTITNTSVDVSTPSGNYKAIEVTTEGSNGRNIDYYAKGVGLVKTSFFSEGMEVSSSLSKIEENAPLVQTITFYYPNIDDDKLYFKSRELSFLTNSITKKVLEDAYKENVPNTVEPVFSENTKINSLYLNKDNNLYIDLNQAFLTEMSAGAAYEGMILQSIVNTFGQYYGVAKVYLTIDNEPYSSGHIAMEKGGFFEVNVDDAIEIK</sequence>
<evidence type="ECO:0000313" key="3">
    <source>
        <dbReference type="EMBL" id="AZV42835.1"/>
    </source>
</evidence>
<name>A0A3T0KRG5_9BACI</name>